<reference evidence="2 3" key="1">
    <citation type="submission" date="2008-10" db="EMBL/GenBank/DDBJ databases">
        <title>Draft genome sequence of Desulvovibrio piger (ATCC 29098).</title>
        <authorList>
            <person name="Sudarsanam P."/>
            <person name="Ley R."/>
            <person name="Guruge J."/>
            <person name="Turnbaugh P.J."/>
            <person name="Mahowald M."/>
            <person name="Liep D."/>
            <person name="Gordon J."/>
        </authorList>
    </citation>
    <scope>NUCLEOTIDE SEQUENCE [LARGE SCALE GENOMIC DNA]</scope>
    <source>
        <strain evidence="2 3">ATCC 29098</strain>
    </source>
</reference>
<comment type="caution">
    <text evidence="2">The sequence shown here is derived from an EMBL/GenBank/DDBJ whole genome shotgun (WGS) entry which is preliminary data.</text>
</comment>
<reference evidence="2 3" key="2">
    <citation type="submission" date="2008-10" db="EMBL/GenBank/DDBJ databases">
        <authorList>
            <person name="Fulton L."/>
            <person name="Clifton S."/>
            <person name="Fulton B."/>
            <person name="Xu J."/>
            <person name="Minx P."/>
            <person name="Pepin K.H."/>
            <person name="Johnson M."/>
            <person name="Bhonagiri V."/>
            <person name="Nash W.E."/>
            <person name="Mardis E.R."/>
            <person name="Wilson R.K."/>
        </authorList>
    </citation>
    <scope>NUCLEOTIDE SEQUENCE [LARGE SCALE GENOMIC DNA]</scope>
    <source>
        <strain evidence="2 3">ATCC 29098</strain>
    </source>
</reference>
<dbReference type="EMBL" id="ABXU01000067">
    <property type="protein sequence ID" value="EEB32864.1"/>
    <property type="molecule type" value="Genomic_DNA"/>
</dbReference>
<organism evidence="2 3">
    <name type="scientific">Desulfovibrio piger ATCC 29098</name>
    <dbReference type="NCBI Taxonomy" id="411464"/>
    <lineage>
        <taxon>Bacteria</taxon>
        <taxon>Pseudomonadati</taxon>
        <taxon>Thermodesulfobacteriota</taxon>
        <taxon>Desulfovibrionia</taxon>
        <taxon>Desulfovibrionales</taxon>
        <taxon>Desulfovibrionaceae</taxon>
        <taxon>Desulfovibrio</taxon>
    </lineage>
</organism>
<protein>
    <submittedName>
        <fullName evidence="2">Uncharacterized protein</fullName>
    </submittedName>
</protein>
<dbReference type="AlphaFoldDB" id="B6WVW4"/>
<gene>
    <name evidence="2" type="ORF">DESPIG_02232</name>
</gene>
<evidence type="ECO:0000313" key="2">
    <source>
        <dbReference type="EMBL" id="EEB32864.1"/>
    </source>
</evidence>
<name>B6WVW4_9BACT</name>
<feature type="region of interest" description="Disordered" evidence="1">
    <location>
        <begin position="14"/>
        <end position="74"/>
    </location>
</feature>
<sequence length="74" mass="7285">MRCEGLTALQAADFSIGGNGGKVKQQCAPGAMSSGAGKGLEAVPAPAGEPCPDARMSPAGTTTMPPERPGERTG</sequence>
<dbReference type="Proteomes" id="UP000003676">
    <property type="component" value="Unassembled WGS sequence"/>
</dbReference>
<dbReference type="HOGENOM" id="CLU_2681743_0_0_7"/>
<evidence type="ECO:0000313" key="3">
    <source>
        <dbReference type="Proteomes" id="UP000003676"/>
    </source>
</evidence>
<evidence type="ECO:0000256" key="1">
    <source>
        <dbReference type="SAM" id="MobiDB-lite"/>
    </source>
</evidence>
<proteinExistence type="predicted"/>
<accession>B6WVW4</accession>